<sequence length="199" mass="22787">MWLPKLVQSLFMAALLSTQVMAGDKKVPLPSELGLDIPKHDENGWKEVTTSDGFYAKIFVSYEFNYIEIDSVRNPTTSFKSYEALMSIWENQSRLTVGSLDMIMYDNIIGPDMIIIDEALKMFGFDPSAEEMILAIQISRDSGHNEIWDFLSAASFAQDAVEMCDQFQDMDNRYIRAFQIGSHYDASKWVRIDFDTKSE</sequence>
<reference evidence="2 3" key="1">
    <citation type="submission" date="2020-05" db="EMBL/GenBank/DDBJ databases">
        <title>Ceratocystis lukuohia genome.</title>
        <authorList>
            <person name="Harrington T.C."/>
            <person name="Kim K."/>
            <person name="Mayers C.G."/>
        </authorList>
    </citation>
    <scope>NUCLEOTIDE SEQUENCE [LARGE SCALE GENOMIC DNA]</scope>
    <source>
        <strain evidence="2 3">C4212</strain>
    </source>
</reference>
<evidence type="ECO:0000313" key="2">
    <source>
        <dbReference type="EMBL" id="KAL2884608.1"/>
    </source>
</evidence>
<proteinExistence type="predicted"/>
<dbReference type="Proteomes" id="UP001610728">
    <property type="component" value="Unassembled WGS sequence"/>
</dbReference>
<feature type="signal peptide" evidence="1">
    <location>
        <begin position="1"/>
        <end position="22"/>
    </location>
</feature>
<dbReference type="GeneID" id="98121581"/>
<dbReference type="RefSeq" id="XP_070855789.1">
    <property type="nucleotide sequence ID" value="XM_071001697.1"/>
</dbReference>
<protein>
    <submittedName>
        <fullName evidence="2">Uncharacterized protein</fullName>
    </submittedName>
</protein>
<evidence type="ECO:0000313" key="3">
    <source>
        <dbReference type="Proteomes" id="UP001610728"/>
    </source>
</evidence>
<organism evidence="2 3">
    <name type="scientific">Ceratocystis lukuohia</name>
    <dbReference type="NCBI Taxonomy" id="2019550"/>
    <lineage>
        <taxon>Eukaryota</taxon>
        <taxon>Fungi</taxon>
        <taxon>Dikarya</taxon>
        <taxon>Ascomycota</taxon>
        <taxon>Pezizomycotina</taxon>
        <taxon>Sordariomycetes</taxon>
        <taxon>Hypocreomycetidae</taxon>
        <taxon>Microascales</taxon>
        <taxon>Ceratocystidaceae</taxon>
        <taxon>Ceratocystis</taxon>
    </lineage>
</organism>
<gene>
    <name evidence="2" type="ORF">HOO65_100012</name>
</gene>
<keyword evidence="3" id="KW-1185">Reference proteome</keyword>
<keyword evidence="1" id="KW-0732">Signal</keyword>
<accession>A0ABR4M8K8</accession>
<comment type="caution">
    <text evidence="2">The sequence shown here is derived from an EMBL/GenBank/DDBJ whole genome shotgun (WGS) entry which is preliminary data.</text>
</comment>
<evidence type="ECO:0000256" key="1">
    <source>
        <dbReference type="SAM" id="SignalP"/>
    </source>
</evidence>
<name>A0ABR4M8K8_9PEZI</name>
<dbReference type="EMBL" id="JABSNW010000010">
    <property type="protein sequence ID" value="KAL2884608.1"/>
    <property type="molecule type" value="Genomic_DNA"/>
</dbReference>
<feature type="chain" id="PRO_5047365256" evidence="1">
    <location>
        <begin position="23"/>
        <end position="199"/>
    </location>
</feature>